<dbReference type="SUPFAM" id="SSF103473">
    <property type="entry name" value="MFS general substrate transporter"/>
    <property type="match status" value="1"/>
</dbReference>
<keyword evidence="13" id="KW-1185">Reference proteome</keyword>
<comment type="similarity">
    <text evidence="7">Belongs to the major facilitator superfamily. Drug:H(+) antiporter-3 (DHA3) (TC 2.A.1.21) family.</text>
</comment>
<dbReference type="PANTHER" id="PTHR23513">
    <property type="entry name" value="INTEGRAL MEMBRANE EFFLUX PROTEIN-RELATED"/>
    <property type="match status" value="1"/>
</dbReference>
<feature type="transmembrane region" description="Helical" evidence="10">
    <location>
        <begin position="263"/>
        <end position="287"/>
    </location>
</feature>
<feature type="transmembrane region" description="Helical" evidence="10">
    <location>
        <begin position="383"/>
        <end position="407"/>
    </location>
</feature>
<evidence type="ECO:0000256" key="3">
    <source>
        <dbReference type="ARBA" id="ARBA00022475"/>
    </source>
</evidence>
<evidence type="ECO:0000256" key="4">
    <source>
        <dbReference type="ARBA" id="ARBA00022692"/>
    </source>
</evidence>
<evidence type="ECO:0000256" key="7">
    <source>
        <dbReference type="ARBA" id="ARBA00038075"/>
    </source>
</evidence>
<keyword evidence="6 10" id="KW-0472">Membrane</keyword>
<dbReference type="InterPro" id="IPR020846">
    <property type="entry name" value="MFS_dom"/>
</dbReference>
<dbReference type="PROSITE" id="PS00216">
    <property type="entry name" value="SUGAR_TRANSPORT_1"/>
    <property type="match status" value="1"/>
</dbReference>
<evidence type="ECO:0000256" key="6">
    <source>
        <dbReference type="ARBA" id="ARBA00023136"/>
    </source>
</evidence>
<feature type="transmembrane region" description="Helical" evidence="10">
    <location>
        <begin position="12"/>
        <end position="34"/>
    </location>
</feature>
<keyword evidence="4 10" id="KW-0812">Transmembrane</keyword>
<feature type="transmembrane region" description="Helical" evidence="10">
    <location>
        <begin position="149"/>
        <end position="169"/>
    </location>
</feature>
<name>A0ABY9TZQ5_STRVL</name>
<reference evidence="12 13" key="1">
    <citation type="submission" date="2023-09" db="EMBL/GenBank/DDBJ databases">
        <title>The genome sequence of Streptomyces anthocyanicus.</title>
        <authorList>
            <person name="Mo P."/>
        </authorList>
    </citation>
    <scope>NUCLEOTIDE SEQUENCE [LARGE SCALE GENOMIC DNA]</scope>
    <source>
        <strain evidence="12 13">JCM 4387</strain>
    </source>
</reference>
<dbReference type="Pfam" id="PF07690">
    <property type="entry name" value="MFS_1"/>
    <property type="match status" value="1"/>
</dbReference>
<dbReference type="InterPro" id="IPR011701">
    <property type="entry name" value="MFS"/>
</dbReference>
<evidence type="ECO:0000256" key="2">
    <source>
        <dbReference type="ARBA" id="ARBA00022448"/>
    </source>
</evidence>
<keyword evidence="3" id="KW-1003">Cell membrane</keyword>
<feature type="transmembrane region" description="Helical" evidence="10">
    <location>
        <begin position="355"/>
        <end position="377"/>
    </location>
</feature>
<dbReference type="EMBL" id="CP134213">
    <property type="protein sequence ID" value="WND15887.1"/>
    <property type="molecule type" value="Genomic_DNA"/>
</dbReference>
<accession>A0ABY9TZQ5</accession>
<keyword evidence="2" id="KW-0813">Transport</keyword>
<dbReference type="Proteomes" id="UP001249394">
    <property type="component" value="Chromosome"/>
</dbReference>
<gene>
    <name evidence="12" type="ORF">RI060_00185</name>
</gene>
<dbReference type="CDD" id="cd06173">
    <property type="entry name" value="MFS_MefA_like"/>
    <property type="match status" value="1"/>
</dbReference>
<feature type="transmembrane region" description="Helical" evidence="10">
    <location>
        <begin position="221"/>
        <end position="243"/>
    </location>
</feature>
<organism evidence="12 13">
    <name type="scientific">Streptomyces violaceus</name>
    <name type="common">Streptomyces venezuelae</name>
    <dbReference type="NCBI Taxonomy" id="1936"/>
    <lineage>
        <taxon>Bacteria</taxon>
        <taxon>Bacillati</taxon>
        <taxon>Actinomycetota</taxon>
        <taxon>Actinomycetes</taxon>
        <taxon>Kitasatosporales</taxon>
        <taxon>Streptomycetaceae</taxon>
        <taxon>Streptomyces</taxon>
    </lineage>
</organism>
<evidence type="ECO:0000256" key="1">
    <source>
        <dbReference type="ARBA" id="ARBA00004429"/>
    </source>
</evidence>
<dbReference type="PROSITE" id="PS50850">
    <property type="entry name" value="MFS"/>
    <property type="match status" value="1"/>
</dbReference>
<protein>
    <recommendedName>
        <fullName evidence="8">Multidrug efflux pump Tap</fullName>
    </recommendedName>
</protein>
<keyword evidence="5 10" id="KW-1133">Transmembrane helix</keyword>
<feature type="compositionally biased region" description="Low complexity" evidence="9">
    <location>
        <begin position="449"/>
        <end position="467"/>
    </location>
</feature>
<feature type="domain" description="Major facilitator superfamily (MFS) profile" evidence="11">
    <location>
        <begin position="1"/>
        <end position="409"/>
    </location>
</feature>
<feature type="region of interest" description="Disordered" evidence="9">
    <location>
        <begin position="415"/>
        <end position="467"/>
    </location>
</feature>
<sequence length="517" mass="54347">MSEDFGTVDRRPLIAVLAANLFSIAGNCLTYMGVPWFVLQSTGSAAKAGIVAFCTLLPAVLAALVTGPVIDRMGRRRVSVASDLACAVAVAAIPLLQFAGILQFWVLCVLMAMTGLFRAPGETARGVLLPTLAERAGMPLTRAAGLYDGAARCAALTASALGGVLIAVLGAENVLLVDAATFAVAAPLFAFGVRGLPEAQAQRRAEPASLRTYRRELADGYRFVAATPLLPGLCLMTLVTRGLDQGWSAVLLPVHAREELGGAVDLGLLNAAFGVCALTGALVYGAVGSRFRRWPVFTIAFLIGGLPRFLVAAFTDTFTPLALTMAVEGLAFGVLNPIMATVTYETVPEELRSRVLSATSASVQLVTPLGGLAAGFLVDSVGLPFSLLAVGGAYLLATLCPVIFPAWRQMDHIGSPHDGAEGSLPQDSGRNGCSHGDGRRRCSRTPDVGAPRRPQAGGPAFAPFPAAGRGIPHPYRCRVGGLSRPLRTPQALRRDLRPRLRHRLRPRARLRPLLPSP</sequence>
<feature type="transmembrane region" description="Helical" evidence="10">
    <location>
        <begin position="294"/>
        <end position="315"/>
    </location>
</feature>
<dbReference type="PANTHER" id="PTHR23513:SF9">
    <property type="entry name" value="ENTEROBACTIN EXPORTER ENTS"/>
    <property type="match status" value="1"/>
</dbReference>
<evidence type="ECO:0000256" key="5">
    <source>
        <dbReference type="ARBA" id="ARBA00022989"/>
    </source>
</evidence>
<dbReference type="InterPro" id="IPR036259">
    <property type="entry name" value="MFS_trans_sf"/>
</dbReference>
<feature type="transmembrane region" description="Helical" evidence="10">
    <location>
        <begin position="46"/>
        <end position="66"/>
    </location>
</feature>
<comment type="subcellular location">
    <subcellularLocation>
        <location evidence="1">Cell inner membrane</location>
        <topology evidence="1">Multi-pass membrane protein</topology>
    </subcellularLocation>
</comment>
<dbReference type="InterPro" id="IPR005829">
    <property type="entry name" value="Sugar_transporter_CS"/>
</dbReference>
<evidence type="ECO:0000256" key="10">
    <source>
        <dbReference type="SAM" id="Phobius"/>
    </source>
</evidence>
<evidence type="ECO:0000313" key="12">
    <source>
        <dbReference type="EMBL" id="WND15887.1"/>
    </source>
</evidence>
<feature type="transmembrane region" description="Helical" evidence="10">
    <location>
        <begin position="321"/>
        <end position="343"/>
    </location>
</feature>
<dbReference type="Gene3D" id="1.20.1250.20">
    <property type="entry name" value="MFS general substrate transporter like domains"/>
    <property type="match status" value="1"/>
</dbReference>
<feature type="transmembrane region" description="Helical" evidence="10">
    <location>
        <begin position="78"/>
        <end position="96"/>
    </location>
</feature>
<evidence type="ECO:0000256" key="9">
    <source>
        <dbReference type="SAM" id="MobiDB-lite"/>
    </source>
</evidence>
<evidence type="ECO:0000259" key="11">
    <source>
        <dbReference type="PROSITE" id="PS50850"/>
    </source>
</evidence>
<evidence type="ECO:0000256" key="8">
    <source>
        <dbReference type="ARBA" id="ARBA00040914"/>
    </source>
</evidence>
<proteinExistence type="inferred from homology"/>
<evidence type="ECO:0000313" key="13">
    <source>
        <dbReference type="Proteomes" id="UP001249394"/>
    </source>
</evidence>